<feature type="compositionally biased region" description="Polar residues" evidence="11">
    <location>
        <begin position="580"/>
        <end position="611"/>
    </location>
</feature>
<gene>
    <name evidence="16" type="ORF">DGAL_LOCUS16733</name>
</gene>
<dbReference type="PROSITE" id="PS51215">
    <property type="entry name" value="AWS"/>
    <property type="match status" value="1"/>
</dbReference>
<feature type="compositionally biased region" description="Polar residues" evidence="11">
    <location>
        <begin position="142"/>
        <end position="154"/>
    </location>
</feature>
<feature type="region of interest" description="Disordered" evidence="11">
    <location>
        <begin position="514"/>
        <end position="632"/>
    </location>
</feature>
<dbReference type="Pfam" id="PF00856">
    <property type="entry name" value="SET"/>
    <property type="match status" value="1"/>
</dbReference>
<dbReference type="CDD" id="cd15548">
    <property type="entry name" value="PHD_ASH1L"/>
    <property type="match status" value="1"/>
</dbReference>
<dbReference type="GO" id="GO:0005654">
    <property type="term" value="C:nucleoplasm"/>
    <property type="evidence" value="ECO:0007669"/>
    <property type="project" value="TreeGrafter"/>
</dbReference>
<feature type="compositionally biased region" description="Basic residues" evidence="11">
    <location>
        <begin position="753"/>
        <end position="766"/>
    </location>
</feature>
<dbReference type="PANTHER" id="PTHR46147:SF3">
    <property type="entry name" value="HISTONE-LYSINE N-METHYLTRANSFERASE ASH1"/>
    <property type="match status" value="1"/>
</dbReference>
<evidence type="ECO:0008006" key="18">
    <source>
        <dbReference type="Google" id="ProtNLM"/>
    </source>
</evidence>
<evidence type="ECO:0000256" key="10">
    <source>
        <dbReference type="ARBA" id="ARBA00023242"/>
    </source>
</evidence>
<feature type="compositionally biased region" description="Polar residues" evidence="11">
    <location>
        <begin position="1101"/>
        <end position="1110"/>
    </location>
</feature>
<accession>A0A8J2S8Y3</accession>
<feature type="region of interest" description="Disordered" evidence="11">
    <location>
        <begin position="1881"/>
        <end position="1939"/>
    </location>
</feature>
<dbReference type="InterPro" id="IPR006560">
    <property type="entry name" value="AWS_dom"/>
</dbReference>
<feature type="domain" description="Post-SET" evidence="13">
    <location>
        <begin position="1455"/>
        <end position="1471"/>
    </location>
</feature>
<dbReference type="Gene3D" id="2.30.30.490">
    <property type="match status" value="1"/>
</dbReference>
<feature type="compositionally biased region" description="Basic and acidic residues" evidence="11">
    <location>
        <begin position="280"/>
        <end position="292"/>
    </location>
</feature>
<feature type="region of interest" description="Disordered" evidence="11">
    <location>
        <begin position="41"/>
        <end position="155"/>
    </location>
</feature>
<sequence>MANLNTLPDLSTVDIQAIQDSGPVHPRISLPPLTTIAENWDSVEPSSRNLIVNEESFSEDDESEEEEQSHSSTPGKVQDRNSHRTSCSSSSSAPDSGTDSSESELSNATSDSAGSSSSSSDSDSDSQSSASSVSSKSKKKIQQTPVNRGKTSFSVREASFDKGRVTLRLSTLQLGKKEEIIDNSFGKIGKISKHENARTTNICCVKSCDSDSLCGNSNNQLLCSKISTTKSRANQNPTTVKRTRQLRQKPSPEPLKSESSKPCRSGSSKSIAYTANLTKTQDKTRGKIPEANNCKKQDYLPTAVDYYSNTAVKKDNNQPIRSPVRPPLIPSSSQLTAVNSGPSMSDLDSDSDELYLPAVSEAIRMLDLDSQRSPATQNTTGPSNSVSTSGNPSLPINLLLASSSNISSSAWPSVGYCSSLLQQFVAKSQSGEPPPPPPTLMLPTKGARKCFPPNDEPLPSFTNTVDPKSVKRMTDTSKSSCFTAINSTTLHSSVNVGHADQELEMMVPMRGLDCHSSHVSPDSGIQSVSGSPFSVHSSPVHPSGAGNNNQTNGQSQPLVASPCPQITSPSPPLRQKQTSKKSSGNQNSAAKCKNVSLQATTKVNSSRQSSNKGRRPRSCRDTASALSSGLGKDSSIVQAIQRGMNAALRLKNRDVTEKKSYPNETSIKNVPPTISKNSRKKKSGKKQQTIGIDQVEESIKTADPSTFSNEETSLHSFLTKRSEVDKSPTMSQQSKLKCESKAITTRSPSPQIRNKKRKKKRKKQKNSVHDHIVSAPVDPNLQSNLEQLCKRLDRCVISRSIAQNGSLNSDMKPWVFQCRKYTIMNGSISGTGRTKRKKMIEDPATQSYVKNIVAKRKGKPKKTGLQSPPVLTTSSAEITKDEPSVATSASVSLSAVELLLPLKKRHHHLATSTGTSVIDPVPASLHHFEAAIEKPSHGEVLTKAVNQLNSRKRMANSESVATAETTESVNVDQVESKVHLALNPKSKKGRCSKKAKTDSKIDTKMTDIAEIIDAVAAATETHVTYDNVVAETQMNSSIVSTPILQGENDVTGDKVAKKKQRRRKTFNRTGFPSVKKKRKKPPSPIPSSIPQPICNKDEIDQSTFHSTSSRQAKRAKLMPSKDDDDDGLLPEPTSSEAPSGDESNPSLPLPKNKGSQPKKRRMSSVRKRYLPAGLLSNYFKEDPESSSSAMSVSADRNKLLTYEPEEHEYGLLPPPFYCERILRRTKRDFQLPFDVWWLHQQGKLPDRDNLVPSWNYRKIRSNVYYDVKPPFTNDAEACNCTLPQLDLEDAEAQCCGDDCLNRMVYTECNSQMCPVGDKCMNQRIQRHRWAQGLERFMTKEKGWGVRCRNELKSGVFILEYVGEVVSDKEFKERMHTVYVHDTHHYCLHLDGGLVIDGHRMGGDGRFVNHSCSPNCEMQKWSVNGLPRMALFALRDISPLEELSYDYNFSLFNPAEGQPCKCGSPQCRGVIGGKSQRVSAVQDIAGSKLPQKLSQQKRKRKTQLQGKTSLSICSSSINLRPLSTQQRVFVLLHRCFLLRNLDKVRDWRDRQKDRIKQAKQQNQIVGRSRRFVSRPNTDQERDLILTTLERDLAHQENTAIDMEKPSEPTLDLQMLKMEENHSSIEEIVRCRCRLYDDEGLMVQCEQCETWQHSDCLGSGKAAALDAEHYICHACAGLSLCPDDLKIVLVPQPENPPEGQTYYLSLYYKNLHLRQGDCVYVLRDHDTPDSERTLWNGINEAYPLPRPPQHLPSHIKLINLDIFQIERMWTDENGKQFVWGHHFYRPQDTYHEPSRKFFVNELCHSPLEEAIPIWAVVGRCWVLDLTTFCKGRPIDAVEEHVYICEYRVDRTASLFSKNARTKFPICTRRFAFKSFVTRLKPQRTYQPHGAPPINSRKATESPAVKSAPKNEKLGKEKMKKLKPEASSMQQPSSVQAQIKKQEQKMRLDKLLRHLLIKKAPEGSLTEDATHLLHRGRGRMRGRPPKRKTPSLT</sequence>
<dbReference type="InterPro" id="IPR001214">
    <property type="entry name" value="SET_dom"/>
</dbReference>
<dbReference type="InterPro" id="IPR011011">
    <property type="entry name" value="Znf_FYVE_PHD"/>
</dbReference>
<feature type="domain" description="SET" evidence="12">
    <location>
        <begin position="1331"/>
        <end position="1447"/>
    </location>
</feature>
<dbReference type="InterPro" id="IPR013083">
    <property type="entry name" value="Znf_RING/FYVE/PHD"/>
</dbReference>
<keyword evidence="3" id="KW-0158">Chromosome</keyword>
<feature type="domain" description="BAH" evidence="14">
    <location>
        <begin position="1731"/>
        <end position="1857"/>
    </location>
</feature>
<organism evidence="16 17">
    <name type="scientific">Daphnia galeata</name>
    <dbReference type="NCBI Taxonomy" id="27404"/>
    <lineage>
        <taxon>Eukaryota</taxon>
        <taxon>Metazoa</taxon>
        <taxon>Ecdysozoa</taxon>
        <taxon>Arthropoda</taxon>
        <taxon>Crustacea</taxon>
        <taxon>Branchiopoda</taxon>
        <taxon>Diplostraca</taxon>
        <taxon>Cladocera</taxon>
        <taxon>Anomopoda</taxon>
        <taxon>Daphniidae</taxon>
        <taxon>Daphnia</taxon>
    </lineage>
</organism>
<evidence type="ECO:0000256" key="6">
    <source>
        <dbReference type="ARBA" id="ARBA00022691"/>
    </source>
</evidence>
<dbReference type="EMBL" id="CAKKLH010000334">
    <property type="protein sequence ID" value="CAH0112934.1"/>
    <property type="molecule type" value="Genomic_DNA"/>
</dbReference>
<feature type="compositionally biased region" description="Polar residues" evidence="11">
    <location>
        <begin position="1924"/>
        <end position="1936"/>
    </location>
</feature>
<dbReference type="Proteomes" id="UP000789390">
    <property type="component" value="Unassembled WGS sequence"/>
</dbReference>
<keyword evidence="10" id="KW-0539">Nucleus</keyword>
<feature type="compositionally biased region" description="Basic residues" evidence="11">
    <location>
        <begin position="1156"/>
        <end position="1166"/>
    </location>
</feature>
<dbReference type="SMART" id="SM00508">
    <property type="entry name" value="PostSET"/>
    <property type="match status" value="1"/>
</dbReference>
<feature type="domain" description="AWS" evidence="15">
    <location>
        <begin position="1273"/>
        <end position="1328"/>
    </location>
</feature>
<proteinExistence type="predicted"/>
<dbReference type="SUPFAM" id="SSF57903">
    <property type="entry name" value="FYVE/PHD zinc finger"/>
    <property type="match status" value="1"/>
</dbReference>
<feature type="region of interest" description="Disordered" evidence="11">
    <location>
        <begin position="314"/>
        <end position="350"/>
    </location>
</feature>
<dbReference type="PROSITE" id="PS51038">
    <property type="entry name" value="BAH"/>
    <property type="match status" value="1"/>
</dbReference>
<feature type="compositionally biased region" description="Polar residues" evidence="11">
    <location>
        <begin position="330"/>
        <end position="342"/>
    </location>
</feature>
<evidence type="ECO:0000259" key="14">
    <source>
        <dbReference type="PROSITE" id="PS51038"/>
    </source>
</evidence>
<keyword evidence="4" id="KW-0489">Methyltransferase</keyword>
<feature type="compositionally biased region" description="Polar residues" evidence="11">
    <location>
        <begin position="703"/>
        <end position="716"/>
    </location>
</feature>
<keyword evidence="9" id="KW-0862">Zinc</keyword>
<dbReference type="FunFam" id="2.170.270.10:FF:000011">
    <property type="entry name" value="Histone-lysine N-methyltransferase"/>
    <property type="match status" value="1"/>
</dbReference>
<dbReference type="SMART" id="SM00439">
    <property type="entry name" value="BAH"/>
    <property type="match status" value="1"/>
</dbReference>
<dbReference type="PROSITE" id="PS50868">
    <property type="entry name" value="POST_SET"/>
    <property type="match status" value="1"/>
</dbReference>
<comment type="subcellular location">
    <subcellularLocation>
        <location evidence="2">Chromosome</location>
    </subcellularLocation>
    <subcellularLocation>
        <location evidence="1">Nucleus</location>
    </subcellularLocation>
</comment>
<dbReference type="InterPro" id="IPR043151">
    <property type="entry name" value="BAH_sf"/>
</dbReference>
<comment type="caution">
    <text evidence="16">The sequence shown here is derived from an EMBL/GenBank/DDBJ whole genome shotgun (WGS) entry which is preliminary data.</text>
</comment>
<dbReference type="GO" id="GO:0005694">
    <property type="term" value="C:chromosome"/>
    <property type="evidence" value="ECO:0007669"/>
    <property type="project" value="UniProtKB-SubCell"/>
</dbReference>
<evidence type="ECO:0000256" key="11">
    <source>
        <dbReference type="SAM" id="MobiDB-lite"/>
    </source>
</evidence>
<reference evidence="16" key="1">
    <citation type="submission" date="2021-11" db="EMBL/GenBank/DDBJ databases">
        <authorList>
            <person name="Schell T."/>
        </authorList>
    </citation>
    <scope>NUCLEOTIDE SEQUENCE</scope>
    <source>
        <strain evidence="16">M5</strain>
    </source>
</reference>
<dbReference type="OrthoDB" id="79252at2759"/>
<dbReference type="GO" id="GO:0008270">
    <property type="term" value="F:zinc ion binding"/>
    <property type="evidence" value="ECO:0007669"/>
    <property type="project" value="UniProtKB-KW"/>
</dbReference>
<evidence type="ECO:0000256" key="5">
    <source>
        <dbReference type="ARBA" id="ARBA00022679"/>
    </source>
</evidence>
<dbReference type="InterPro" id="IPR019786">
    <property type="entry name" value="Zinc_finger_PHD-type_CS"/>
</dbReference>
<dbReference type="InterPro" id="IPR001025">
    <property type="entry name" value="BAH_dom"/>
</dbReference>
<dbReference type="SMART" id="SM00249">
    <property type="entry name" value="PHD"/>
    <property type="match status" value="1"/>
</dbReference>
<dbReference type="InterPro" id="IPR001965">
    <property type="entry name" value="Znf_PHD"/>
</dbReference>
<keyword evidence="8" id="KW-0863">Zinc-finger</keyword>
<evidence type="ECO:0000259" key="15">
    <source>
        <dbReference type="PROSITE" id="PS51215"/>
    </source>
</evidence>
<feature type="region of interest" description="Disordered" evidence="11">
    <location>
        <begin position="231"/>
        <end position="292"/>
    </location>
</feature>
<dbReference type="Gene3D" id="2.170.270.10">
    <property type="entry name" value="SET domain"/>
    <property type="match status" value="1"/>
</dbReference>
<dbReference type="SUPFAM" id="SSF82199">
    <property type="entry name" value="SET domain"/>
    <property type="match status" value="1"/>
</dbReference>
<evidence type="ECO:0000256" key="7">
    <source>
        <dbReference type="ARBA" id="ARBA00022723"/>
    </source>
</evidence>
<dbReference type="Pfam" id="PF17907">
    <property type="entry name" value="AWS"/>
    <property type="match status" value="1"/>
</dbReference>
<protein>
    <recommendedName>
        <fullName evidence="18">Histone-lysine N-methyltransferase ASH1L</fullName>
    </recommendedName>
</protein>
<feature type="compositionally biased region" description="Basic residues" evidence="11">
    <location>
        <begin position="1056"/>
        <end position="1066"/>
    </location>
</feature>
<dbReference type="InterPro" id="IPR043319">
    <property type="entry name" value="PHD_ASH1L"/>
</dbReference>
<feature type="region of interest" description="Disordered" evidence="11">
    <location>
        <begin position="1964"/>
        <end position="1990"/>
    </location>
</feature>
<evidence type="ECO:0000256" key="4">
    <source>
        <dbReference type="ARBA" id="ARBA00022603"/>
    </source>
</evidence>
<evidence type="ECO:0000259" key="13">
    <source>
        <dbReference type="PROSITE" id="PS50868"/>
    </source>
</evidence>
<evidence type="ECO:0000256" key="9">
    <source>
        <dbReference type="ARBA" id="ARBA00022833"/>
    </source>
</evidence>
<keyword evidence="17" id="KW-1185">Reference proteome</keyword>
<evidence type="ECO:0000256" key="1">
    <source>
        <dbReference type="ARBA" id="ARBA00004123"/>
    </source>
</evidence>
<dbReference type="InterPro" id="IPR003616">
    <property type="entry name" value="Post-SET_dom"/>
</dbReference>
<dbReference type="SMART" id="SM00570">
    <property type="entry name" value="AWS"/>
    <property type="match status" value="1"/>
</dbReference>
<feature type="compositionally biased region" description="Low complexity" evidence="11">
    <location>
        <begin position="527"/>
        <end position="544"/>
    </location>
</feature>
<feature type="compositionally biased region" description="Polar residues" evidence="11">
    <location>
        <begin position="231"/>
        <end position="240"/>
    </location>
</feature>
<dbReference type="GO" id="GO:0032259">
    <property type="term" value="P:methylation"/>
    <property type="evidence" value="ECO:0007669"/>
    <property type="project" value="UniProtKB-KW"/>
</dbReference>
<evidence type="ECO:0000313" key="16">
    <source>
        <dbReference type="EMBL" id="CAH0112934.1"/>
    </source>
</evidence>
<feature type="compositionally biased region" description="Acidic residues" evidence="11">
    <location>
        <begin position="56"/>
        <end position="67"/>
    </location>
</feature>
<feature type="compositionally biased region" description="Polar residues" evidence="11">
    <location>
        <begin position="545"/>
        <end position="568"/>
    </location>
</feature>
<feature type="compositionally biased region" description="Polar residues" evidence="11">
    <location>
        <begin position="742"/>
        <end position="752"/>
    </location>
</feature>
<evidence type="ECO:0000259" key="12">
    <source>
        <dbReference type="PROSITE" id="PS50280"/>
    </source>
</evidence>
<evidence type="ECO:0000313" key="17">
    <source>
        <dbReference type="Proteomes" id="UP000789390"/>
    </source>
</evidence>
<dbReference type="GO" id="GO:0006355">
    <property type="term" value="P:regulation of DNA-templated transcription"/>
    <property type="evidence" value="ECO:0007669"/>
    <property type="project" value="TreeGrafter"/>
</dbReference>
<feature type="compositionally biased region" description="Low complexity" evidence="11">
    <location>
        <begin position="84"/>
        <end position="100"/>
    </location>
</feature>
<dbReference type="GO" id="GO:0042800">
    <property type="term" value="F:histone H3K4 methyltransferase activity"/>
    <property type="evidence" value="ECO:0007669"/>
    <property type="project" value="TreeGrafter"/>
</dbReference>
<dbReference type="Pfam" id="PF20826">
    <property type="entry name" value="PHD_5"/>
    <property type="match status" value="1"/>
</dbReference>
<evidence type="ECO:0000256" key="2">
    <source>
        <dbReference type="ARBA" id="ARBA00004286"/>
    </source>
</evidence>
<dbReference type="PROSITE" id="PS01359">
    <property type="entry name" value="ZF_PHD_1"/>
    <property type="match status" value="1"/>
</dbReference>
<feature type="region of interest" description="Disordered" evidence="11">
    <location>
        <begin position="1049"/>
        <end position="1166"/>
    </location>
</feature>
<feature type="compositionally biased region" description="Polar residues" evidence="11">
    <location>
        <begin position="517"/>
        <end position="526"/>
    </location>
</feature>
<feature type="compositionally biased region" description="Polar residues" evidence="11">
    <location>
        <begin position="1132"/>
        <end position="1146"/>
    </location>
</feature>
<feature type="region of interest" description="Disordered" evidence="11">
    <location>
        <begin position="654"/>
        <end position="772"/>
    </location>
</feature>
<feature type="compositionally biased region" description="Low complexity" evidence="11">
    <location>
        <begin position="110"/>
        <end position="135"/>
    </location>
</feature>
<dbReference type="Gene3D" id="3.30.40.10">
    <property type="entry name" value="Zinc/RING finger domain, C3HC4 (zinc finger)"/>
    <property type="match status" value="1"/>
</dbReference>
<keyword evidence="7" id="KW-0479">Metal-binding</keyword>
<dbReference type="Pfam" id="PF01426">
    <property type="entry name" value="BAH"/>
    <property type="match status" value="1"/>
</dbReference>
<dbReference type="InterPro" id="IPR046341">
    <property type="entry name" value="SET_dom_sf"/>
</dbReference>
<keyword evidence="6" id="KW-0949">S-adenosyl-L-methionine</keyword>
<feature type="compositionally biased region" description="Basic residues" evidence="11">
    <location>
        <begin position="1969"/>
        <end position="1990"/>
    </location>
</feature>
<dbReference type="CDD" id="cd04717">
    <property type="entry name" value="BAH_polybromo"/>
    <property type="match status" value="1"/>
</dbReference>
<keyword evidence="5" id="KW-0808">Transferase</keyword>
<feature type="region of interest" description="Disordered" evidence="11">
    <location>
        <begin position="371"/>
        <end position="391"/>
    </location>
</feature>
<dbReference type="SMART" id="SM00317">
    <property type="entry name" value="SET"/>
    <property type="match status" value="1"/>
</dbReference>
<dbReference type="CDD" id="cd19174">
    <property type="entry name" value="SET_ASH1L"/>
    <property type="match status" value="1"/>
</dbReference>
<evidence type="ECO:0000256" key="8">
    <source>
        <dbReference type="ARBA" id="ARBA00022771"/>
    </source>
</evidence>
<feature type="compositionally biased region" description="Polar residues" evidence="11">
    <location>
        <begin position="662"/>
        <end position="674"/>
    </location>
</feature>
<dbReference type="GO" id="GO:0003682">
    <property type="term" value="F:chromatin binding"/>
    <property type="evidence" value="ECO:0007669"/>
    <property type="project" value="InterPro"/>
</dbReference>
<evidence type="ECO:0000256" key="3">
    <source>
        <dbReference type="ARBA" id="ARBA00022454"/>
    </source>
</evidence>
<name>A0A8J2S8Y3_9CRUS</name>
<dbReference type="PANTHER" id="PTHR46147">
    <property type="entry name" value="HISTONE-LYSINE N-METHYLTRANSFERASE ASH1"/>
    <property type="match status" value="1"/>
</dbReference>
<dbReference type="PROSITE" id="PS50280">
    <property type="entry name" value="SET"/>
    <property type="match status" value="1"/>
</dbReference>